<sequence>MTDNAGESVQSLVRVFELSLLLSLLSHLIEQKYVTGSLILPDHLRSSDFDYSTLRFNIDPIALGQSVVDRYGLAHRGGLEFCTGVFAQ</sequence>
<comment type="caution">
    <text evidence="1">The sequence shown here is derived from an EMBL/GenBank/DDBJ whole genome shotgun (WGS) entry which is preliminary data.</text>
</comment>
<name>A0A9R1CW80_9EURY</name>
<accession>A0A9R1CW80</accession>
<evidence type="ECO:0000313" key="2">
    <source>
        <dbReference type="Proteomes" id="UP001139494"/>
    </source>
</evidence>
<dbReference type="RefSeq" id="WP_256031422.1">
    <property type="nucleotide sequence ID" value="NZ_JAHLKM010000057.1"/>
</dbReference>
<reference evidence="1" key="1">
    <citation type="journal article" date="2023" name="Front. Microbiol.">
        <title>Genomic-based phylogenetic and metabolic analyses of the genus Natronomonas, and description of Natronomonas aquatica sp. nov.</title>
        <authorList>
            <person name="Garcia-Roldan A."/>
            <person name="Duran-Viseras A."/>
            <person name="de la Haba R.R."/>
            <person name="Corral P."/>
            <person name="Sanchez-Porro C."/>
            <person name="Ventosa A."/>
        </authorList>
    </citation>
    <scope>NUCLEOTIDE SEQUENCE</scope>
    <source>
        <strain evidence="1">F2-12</strain>
    </source>
</reference>
<gene>
    <name evidence="1" type="ORF">KM295_16310</name>
</gene>
<proteinExistence type="predicted"/>
<organism evidence="1 2">
    <name type="scientific">Natronomonas aquatica</name>
    <dbReference type="NCBI Taxonomy" id="2841590"/>
    <lineage>
        <taxon>Archaea</taxon>
        <taxon>Methanobacteriati</taxon>
        <taxon>Methanobacteriota</taxon>
        <taxon>Stenosarchaea group</taxon>
        <taxon>Halobacteria</taxon>
        <taxon>Halobacteriales</taxon>
        <taxon>Natronomonadaceae</taxon>
        <taxon>Natronomonas</taxon>
    </lineage>
</organism>
<dbReference type="EMBL" id="JAHLKM010000057">
    <property type="protein sequence ID" value="MCQ4335015.1"/>
    <property type="molecule type" value="Genomic_DNA"/>
</dbReference>
<keyword evidence="2" id="KW-1185">Reference proteome</keyword>
<dbReference type="AlphaFoldDB" id="A0A9R1CW80"/>
<dbReference type="Proteomes" id="UP001139494">
    <property type="component" value="Unassembled WGS sequence"/>
</dbReference>
<evidence type="ECO:0000313" key="1">
    <source>
        <dbReference type="EMBL" id="MCQ4335015.1"/>
    </source>
</evidence>
<protein>
    <submittedName>
        <fullName evidence="1">Uncharacterized protein</fullName>
    </submittedName>
</protein>